<reference evidence="1 2" key="1">
    <citation type="submission" date="2022-09" db="EMBL/GenBank/DDBJ databases">
        <authorList>
            <person name="Palmer J.M."/>
        </authorList>
    </citation>
    <scope>NUCLEOTIDE SEQUENCE [LARGE SCALE GENOMIC DNA]</scope>
    <source>
        <strain evidence="1 2">DSM 7382</strain>
    </source>
</reference>
<evidence type="ECO:0000313" key="1">
    <source>
        <dbReference type="EMBL" id="KAK7688589.1"/>
    </source>
</evidence>
<dbReference type="AlphaFoldDB" id="A0AAW0GAB0"/>
<sequence length="82" mass="9059">MWGLTAIYAYRAYQDRTFLDDAQAIWEQILAWRISEEDAEKGTHPLRNGTFSSSCAGASVAGDVFYHIDDVNDLAIVASSEG</sequence>
<organism evidence="1 2">
    <name type="scientific">Cerrena zonata</name>
    <dbReference type="NCBI Taxonomy" id="2478898"/>
    <lineage>
        <taxon>Eukaryota</taxon>
        <taxon>Fungi</taxon>
        <taxon>Dikarya</taxon>
        <taxon>Basidiomycota</taxon>
        <taxon>Agaricomycotina</taxon>
        <taxon>Agaricomycetes</taxon>
        <taxon>Polyporales</taxon>
        <taxon>Cerrenaceae</taxon>
        <taxon>Cerrena</taxon>
    </lineage>
</organism>
<comment type="caution">
    <text evidence="1">The sequence shown here is derived from an EMBL/GenBank/DDBJ whole genome shotgun (WGS) entry which is preliminary data.</text>
</comment>
<accession>A0AAW0GAB0</accession>
<name>A0AAW0GAB0_9APHY</name>
<dbReference type="EMBL" id="JASBNA010000010">
    <property type="protein sequence ID" value="KAK7688589.1"/>
    <property type="molecule type" value="Genomic_DNA"/>
</dbReference>
<proteinExistence type="predicted"/>
<evidence type="ECO:0008006" key="3">
    <source>
        <dbReference type="Google" id="ProtNLM"/>
    </source>
</evidence>
<dbReference type="Proteomes" id="UP001385951">
    <property type="component" value="Unassembled WGS sequence"/>
</dbReference>
<protein>
    <recommendedName>
        <fullName evidence="3">Cellulase</fullName>
    </recommendedName>
</protein>
<evidence type="ECO:0000313" key="2">
    <source>
        <dbReference type="Proteomes" id="UP001385951"/>
    </source>
</evidence>
<gene>
    <name evidence="1" type="ORF">QCA50_008127</name>
</gene>
<keyword evidence="2" id="KW-1185">Reference proteome</keyword>